<evidence type="ECO:0000256" key="9">
    <source>
        <dbReference type="ARBA" id="ARBA00067337"/>
    </source>
</evidence>
<feature type="domain" description="OmpR/PhoB-type" evidence="13">
    <location>
        <begin position="134"/>
        <end position="234"/>
    </location>
</feature>
<dbReference type="Pfam" id="PF00072">
    <property type="entry name" value="Response_reg"/>
    <property type="match status" value="1"/>
</dbReference>
<dbReference type="Gene3D" id="1.10.10.10">
    <property type="entry name" value="Winged helix-like DNA-binding domain superfamily/Winged helix DNA-binding domain"/>
    <property type="match status" value="1"/>
</dbReference>
<feature type="domain" description="Response regulatory" evidence="12">
    <location>
        <begin position="6"/>
        <end position="119"/>
    </location>
</feature>
<keyword evidence="8" id="KW-0804">Transcription</keyword>
<dbReference type="Pfam" id="PF00486">
    <property type="entry name" value="Trans_reg_C"/>
    <property type="match status" value="1"/>
</dbReference>
<keyword evidence="2" id="KW-0963">Cytoplasm</keyword>
<dbReference type="PROSITE" id="PS51755">
    <property type="entry name" value="OMPR_PHOB"/>
    <property type="match status" value="1"/>
</dbReference>
<keyword evidence="6 11" id="KW-0238">DNA-binding</keyword>
<name>A0A3L7A1U1_9HYPH</name>
<evidence type="ECO:0000313" key="14">
    <source>
        <dbReference type="EMBL" id="RLP74054.1"/>
    </source>
</evidence>
<dbReference type="InterPro" id="IPR011006">
    <property type="entry name" value="CheY-like_superfamily"/>
</dbReference>
<organism evidence="14 15">
    <name type="scientific">Xanthobacter tagetidis</name>
    <dbReference type="NCBI Taxonomy" id="60216"/>
    <lineage>
        <taxon>Bacteria</taxon>
        <taxon>Pseudomonadati</taxon>
        <taxon>Pseudomonadota</taxon>
        <taxon>Alphaproteobacteria</taxon>
        <taxon>Hyphomicrobiales</taxon>
        <taxon>Xanthobacteraceae</taxon>
        <taxon>Xanthobacter</taxon>
    </lineage>
</organism>
<protein>
    <recommendedName>
        <fullName evidence="9">Regulatory protein VirG</fullName>
    </recommendedName>
</protein>
<dbReference type="SMART" id="SM00448">
    <property type="entry name" value="REC"/>
    <property type="match status" value="1"/>
</dbReference>
<dbReference type="GO" id="GO:0000156">
    <property type="term" value="F:phosphorelay response regulator activity"/>
    <property type="evidence" value="ECO:0007669"/>
    <property type="project" value="TreeGrafter"/>
</dbReference>
<feature type="DNA-binding region" description="OmpR/PhoB-type" evidence="11">
    <location>
        <begin position="134"/>
        <end position="234"/>
    </location>
</feature>
<dbReference type="InterPro" id="IPR001867">
    <property type="entry name" value="OmpR/PhoB-type_DNA-bd"/>
</dbReference>
<evidence type="ECO:0000259" key="13">
    <source>
        <dbReference type="PROSITE" id="PS51755"/>
    </source>
</evidence>
<dbReference type="EMBL" id="RCTF01000021">
    <property type="protein sequence ID" value="RLP74054.1"/>
    <property type="molecule type" value="Genomic_DNA"/>
</dbReference>
<dbReference type="Gene3D" id="6.10.250.690">
    <property type="match status" value="1"/>
</dbReference>
<reference evidence="14 15" key="1">
    <citation type="submission" date="2018-10" db="EMBL/GenBank/DDBJ databases">
        <title>Xanthobacter tagetidis genome sequencing and assembly.</title>
        <authorList>
            <person name="Maclea K.S."/>
            <person name="Goen A.E."/>
            <person name="Fatima S.A."/>
        </authorList>
    </citation>
    <scope>NUCLEOTIDE SEQUENCE [LARGE SCALE GENOMIC DNA]</scope>
    <source>
        <strain evidence="14 15">ATCC 700314</strain>
    </source>
</reference>
<dbReference type="SMART" id="SM00862">
    <property type="entry name" value="Trans_reg_C"/>
    <property type="match status" value="1"/>
</dbReference>
<feature type="modified residue" description="4-aspartylphosphate" evidence="10">
    <location>
        <position position="55"/>
    </location>
</feature>
<keyword evidence="5" id="KW-0805">Transcription regulation</keyword>
<evidence type="ECO:0000256" key="6">
    <source>
        <dbReference type="ARBA" id="ARBA00023125"/>
    </source>
</evidence>
<accession>A0A3L7A1U1</accession>
<keyword evidence="15" id="KW-1185">Reference proteome</keyword>
<evidence type="ECO:0000256" key="10">
    <source>
        <dbReference type="PROSITE-ProRule" id="PRU00169"/>
    </source>
</evidence>
<evidence type="ECO:0000313" key="15">
    <source>
        <dbReference type="Proteomes" id="UP000269692"/>
    </source>
</evidence>
<dbReference type="CDD" id="cd00383">
    <property type="entry name" value="trans_reg_C"/>
    <property type="match status" value="1"/>
</dbReference>
<dbReference type="SUPFAM" id="SSF46894">
    <property type="entry name" value="C-terminal effector domain of the bipartite response regulators"/>
    <property type="match status" value="1"/>
</dbReference>
<dbReference type="InterPro" id="IPR016032">
    <property type="entry name" value="Sig_transdc_resp-reg_C-effctor"/>
</dbReference>
<evidence type="ECO:0000259" key="12">
    <source>
        <dbReference type="PROSITE" id="PS50110"/>
    </source>
</evidence>
<dbReference type="RefSeq" id="WP_121625113.1">
    <property type="nucleotide sequence ID" value="NZ_JACIIW010000003.1"/>
</dbReference>
<dbReference type="SUPFAM" id="SSF52172">
    <property type="entry name" value="CheY-like"/>
    <property type="match status" value="1"/>
</dbReference>
<dbReference type="FunFam" id="1.10.10.10:FF:000099">
    <property type="entry name" value="Two-component system response regulator TorR"/>
    <property type="match status" value="1"/>
</dbReference>
<dbReference type="FunFam" id="3.40.50.2300:FF:000001">
    <property type="entry name" value="DNA-binding response regulator PhoB"/>
    <property type="match status" value="1"/>
</dbReference>
<evidence type="ECO:0000256" key="11">
    <source>
        <dbReference type="PROSITE-ProRule" id="PRU01091"/>
    </source>
</evidence>
<dbReference type="GO" id="GO:0005829">
    <property type="term" value="C:cytosol"/>
    <property type="evidence" value="ECO:0007669"/>
    <property type="project" value="TreeGrafter"/>
</dbReference>
<evidence type="ECO:0000256" key="8">
    <source>
        <dbReference type="ARBA" id="ARBA00023163"/>
    </source>
</evidence>
<proteinExistence type="predicted"/>
<evidence type="ECO:0000256" key="3">
    <source>
        <dbReference type="ARBA" id="ARBA00022553"/>
    </source>
</evidence>
<comment type="caution">
    <text evidence="14">The sequence shown here is derived from an EMBL/GenBank/DDBJ whole genome shotgun (WGS) entry which is preliminary data.</text>
</comment>
<dbReference type="PROSITE" id="PS50110">
    <property type="entry name" value="RESPONSE_REGULATORY"/>
    <property type="match status" value="1"/>
</dbReference>
<dbReference type="PANTHER" id="PTHR48111">
    <property type="entry name" value="REGULATOR OF RPOS"/>
    <property type="match status" value="1"/>
</dbReference>
<dbReference type="GO" id="GO:0000976">
    <property type="term" value="F:transcription cis-regulatory region binding"/>
    <property type="evidence" value="ECO:0007669"/>
    <property type="project" value="TreeGrafter"/>
</dbReference>
<evidence type="ECO:0000256" key="2">
    <source>
        <dbReference type="ARBA" id="ARBA00022490"/>
    </source>
</evidence>
<dbReference type="OrthoDB" id="9784252at2"/>
<keyword evidence="3 10" id="KW-0597">Phosphoprotein</keyword>
<comment type="subcellular location">
    <subcellularLocation>
        <location evidence="1">Cytoplasm</location>
    </subcellularLocation>
</comment>
<evidence type="ECO:0000256" key="1">
    <source>
        <dbReference type="ARBA" id="ARBA00004496"/>
    </source>
</evidence>
<keyword evidence="7" id="KW-0010">Activator</keyword>
<sequence length="239" mass="26647">MDTSPHIAVVDDHRDIRDLVGKYLTQHGYRISLADSAAALRRLMEKSAPDLVVLDVMMPGEDGLSLCRYLRSTTELPVILLTAMTEETDRIVGLEVGADDYLGKPFNPRELLARIKAVLRRVNSLPPQKGRLAAKTLRFHRWTLDAGRRELTAEDGVAVPLSTAEFRLLCAFLDHPGIVLSRDQLLDLTVGRSAEPFDRSIDNQVSRLRKKVEADPKTPSLIKTHWGGGYSLEAEVERA</sequence>
<dbReference type="GO" id="GO:0032993">
    <property type="term" value="C:protein-DNA complex"/>
    <property type="evidence" value="ECO:0007669"/>
    <property type="project" value="TreeGrafter"/>
</dbReference>
<dbReference type="InterPro" id="IPR039420">
    <property type="entry name" value="WalR-like"/>
</dbReference>
<dbReference type="PANTHER" id="PTHR48111:SF4">
    <property type="entry name" value="DNA-BINDING DUAL TRANSCRIPTIONAL REGULATOR OMPR"/>
    <property type="match status" value="1"/>
</dbReference>
<dbReference type="Gene3D" id="3.40.50.2300">
    <property type="match status" value="1"/>
</dbReference>
<evidence type="ECO:0000256" key="5">
    <source>
        <dbReference type="ARBA" id="ARBA00023015"/>
    </source>
</evidence>
<dbReference type="AlphaFoldDB" id="A0A3L7A1U1"/>
<evidence type="ECO:0000256" key="4">
    <source>
        <dbReference type="ARBA" id="ARBA00023012"/>
    </source>
</evidence>
<dbReference type="Proteomes" id="UP000269692">
    <property type="component" value="Unassembled WGS sequence"/>
</dbReference>
<gene>
    <name evidence="14" type="ORF">D9R14_19960</name>
</gene>
<dbReference type="InterPro" id="IPR036388">
    <property type="entry name" value="WH-like_DNA-bd_sf"/>
</dbReference>
<evidence type="ECO:0000256" key="7">
    <source>
        <dbReference type="ARBA" id="ARBA00023159"/>
    </source>
</evidence>
<keyword evidence="4" id="KW-0902">Two-component regulatory system</keyword>
<dbReference type="GO" id="GO:0006355">
    <property type="term" value="P:regulation of DNA-templated transcription"/>
    <property type="evidence" value="ECO:0007669"/>
    <property type="project" value="InterPro"/>
</dbReference>
<dbReference type="InterPro" id="IPR001789">
    <property type="entry name" value="Sig_transdc_resp-reg_receiver"/>
</dbReference>